<feature type="domain" description="Stealth protein CR2 conserved region 2" evidence="5">
    <location>
        <begin position="300"/>
        <end position="406"/>
    </location>
</feature>
<dbReference type="InterPro" id="IPR021520">
    <property type="entry name" value="Stealth_CR2"/>
</dbReference>
<sequence>MGVPENIGRAGQGGDRTPPRPQGWRRAVPAPARRGLRVLITPELQLRIENSRFQRRHRDLASGRVLVPVAGRLRIAERRADLSPLQLWRDTLDLVCRALEEAGVGYFCVRPVEPTMSAVAVSAADRGRAVAALAAATAAADAYAGPLKDADGSRAGLGAKAWERVADRDLIRITRHHCAPDGSLSLGPEHSCVVEFWRPEGDELVAPRANRITDRLPAHGAPVRTGADRLTPMAGPDDGEPRYRTRAEFLLPLVDDITFPIDVVYTWVDGDDPAWRARRDLALAEVGEAGLNHLAANDSRYISRDELRYSLRSLAAYAPWVRHIYIVTDDQVPRWLNLASPRITVVDHKEIFQGRGVLPTFNSHAIESQLHHIEGLSEHFLYLNDDVFLGRTLCPDRFFHPNGTTKFFPSAKRLDLRERSAEDQPAMAAGKNTRRIIEQTFGTVPAQRLKHTPHALRRSVLAEIEQRYAAECAQTARSRFRHPDDLSIPSSLHHYYSFLSGRAVEADMEYRYIDLARPDAADRMRAALAERSYDCFCVNDTEAGAESESSLLEMTERFLQAYFPVPGPYEIG</sequence>
<dbReference type="InterPro" id="IPR047141">
    <property type="entry name" value="Stealth"/>
</dbReference>
<evidence type="ECO:0000313" key="8">
    <source>
        <dbReference type="EMBL" id="MQY09323.1"/>
    </source>
</evidence>
<dbReference type="AlphaFoldDB" id="A0A7K0C7A8"/>
<evidence type="ECO:0000256" key="2">
    <source>
        <dbReference type="ARBA" id="ARBA00022679"/>
    </source>
</evidence>
<dbReference type="Proteomes" id="UP000487268">
    <property type="component" value="Unassembled WGS sequence"/>
</dbReference>
<proteinExistence type="inferred from homology"/>
<dbReference type="PANTHER" id="PTHR24045">
    <property type="match status" value="1"/>
</dbReference>
<dbReference type="RefSeq" id="WP_194293594.1">
    <property type="nucleotide sequence ID" value="NZ_WEGH01000006.1"/>
</dbReference>
<evidence type="ECO:0000256" key="1">
    <source>
        <dbReference type="ARBA" id="ARBA00007583"/>
    </source>
</evidence>
<feature type="domain" description="Stealth protein CR3 conserved region 3" evidence="7">
    <location>
        <begin position="450"/>
        <end position="496"/>
    </location>
</feature>
<feature type="domain" description="Stealth protein CR1 conserved region 1" evidence="6">
    <location>
        <begin position="259"/>
        <end position="283"/>
    </location>
</feature>
<reference evidence="8 9" key="1">
    <citation type="submission" date="2019-10" db="EMBL/GenBank/DDBJ databases">
        <title>Actinomadura rubteroloni sp. nov. and Actinomadura macrotermitis sp. nov., isolated from the gut of fungus growing-termite Macrotermes natalensis.</title>
        <authorList>
            <person name="Benndorf R."/>
            <person name="Martin K."/>
            <person name="Kuefner M."/>
            <person name="De Beer W."/>
            <person name="Kaster A.-K."/>
            <person name="Vollmers J."/>
            <person name="Poulsen M."/>
            <person name="Beemelmanns C."/>
        </authorList>
    </citation>
    <scope>NUCLEOTIDE SEQUENCE [LARGE SCALE GENOMIC DNA]</scope>
    <source>
        <strain evidence="8 9">RB68</strain>
    </source>
</reference>
<dbReference type="InterPro" id="IPR031357">
    <property type="entry name" value="Stealth_CR3"/>
</dbReference>
<feature type="region of interest" description="Disordered" evidence="4">
    <location>
        <begin position="1"/>
        <end position="26"/>
    </location>
</feature>
<evidence type="ECO:0000256" key="3">
    <source>
        <dbReference type="ARBA" id="ARBA00023169"/>
    </source>
</evidence>
<accession>A0A7K0C7A8</accession>
<dbReference type="EMBL" id="WEGH01000006">
    <property type="protein sequence ID" value="MQY09323.1"/>
    <property type="molecule type" value="Genomic_DNA"/>
</dbReference>
<dbReference type="Pfam" id="PF17101">
    <property type="entry name" value="Stealth_CR1"/>
    <property type="match status" value="1"/>
</dbReference>
<evidence type="ECO:0000259" key="7">
    <source>
        <dbReference type="Pfam" id="PF17102"/>
    </source>
</evidence>
<dbReference type="Pfam" id="PF17102">
    <property type="entry name" value="Stealth_CR3"/>
    <property type="match status" value="1"/>
</dbReference>
<keyword evidence="2 8" id="KW-0808">Transferase</keyword>
<protein>
    <submittedName>
        <fullName evidence="8">Exopolysaccharide phosphotransferase CpsY</fullName>
        <ecNumber evidence="8">2.7.-.-</ecNumber>
    </submittedName>
</protein>
<organism evidence="8 9">
    <name type="scientific">Actinomadura macrotermitis</name>
    <dbReference type="NCBI Taxonomy" id="2585200"/>
    <lineage>
        <taxon>Bacteria</taxon>
        <taxon>Bacillati</taxon>
        <taxon>Actinomycetota</taxon>
        <taxon>Actinomycetes</taxon>
        <taxon>Streptosporangiales</taxon>
        <taxon>Thermomonosporaceae</taxon>
        <taxon>Actinomadura</taxon>
    </lineage>
</organism>
<evidence type="ECO:0000259" key="5">
    <source>
        <dbReference type="Pfam" id="PF11380"/>
    </source>
</evidence>
<keyword evidence="9" id="KW-1185">Reference proteome</keyword>
<dbReference type="GO" id="GO:0016772">
    <property type="term" value="F:transferase activity, transferring phosphorus-containing groups"/>
    <property type="evidence" value="ECO:0007669"/>
    <property type="project" value="InterPro"/>
</dbReference>
<dbReference type="GO" id="GO:0000271">
    <property type="term" value="P:polysaccharide biosynthetic process"/>
    <property type="evidence" value="ECO:0007669"/>
    <property type="project" value="UniProtKB-KW"/>
</dbReference>
<comment type="similarity">
    <text evidence="1">Belongs to the stealth family.</text>
</comment>
<evidence type="ECO:0000256" key="4">
    <source>
        <dbReference type="SAM" id="MobiDB-lite"/>
    </source>
</evidence>
<gene>
    <name evidence="8" type="primary">cpsY_2</name>
    <name evidence="8" type="ORF">ACRB68_74460</name>
</gene>
<dbReference type="PANTHER" id="PTHR24045:SF0">
    <property type="entry name" value="N-ACETYLGLUCOSAMINE-1-PHOSPHOTRANSFERASE SUBUNITS ALPHA_BETA"/>
    <property type="match status" value="1"/>
</dbReference>
<evidence type="ECO:0000313" key="9">
    <source>
        <dbReference type="Proteomes" id="UP000487268"/>
    </source>
</evidence>
<comment type="caution">
    <text evidence="8">The sequence shown here is derived from an EMBL/GenBank/DDBJ whole genome shotgun (WGS) entry which is preliminary data.</text>
</comment>
<name>A0A7K0C7A8_9ACTN</name>
<feature type="region of interest" description="Disordered" evidence="4">
    <location>
        <begin position="218"/>
        <end position="238"/>
    </location>
</feature>
<keyword evidence="3" id="KW-0270">Exopolysaccharide synthesis</keyword>
<dbReference type="EC" id="2.7.-.-" evidence="8"/>
<dbReference type="InterPro" id="IPR031358">
    <property type="entry name" value="Stealth_CR1"/>
</dbReference>
<evidence type="ECO:0000259" key="6">
    <source>
        <dbReference type="Pfam" id="PF17101"/>
    </source>
</evidence>
<dbReference type="Pfam" id="PF11380">
    <property type="entry name" value="Stealth_CR2"/>
    <property type="match status" value="1"/>
</dbReference>